<dbReference type="eggNOG" id="COG3637">
    <property type="taxonomic scope" value="Bacteria"/>
</dbReference>
<dbReference type="OrthoDB" id="268975at2"/>
<dbReference type="SUPFAM" id="SSF56925">
    <property type="entry name" value="OMPA-like"/>
    <property type="match status" value="1"/>
</dbReference>
<keyword evidence="3" id="KW-0472">Membrane</keyword>
<dbReference type="PANTHER" id="PTHR34001:SF3">
    <property type="entry name" value="BLL7405 PROTEIN"/>
    <property type="match status" value="1"/>
</dbReference>
<evidence type="ECO:0000256" key="6">
    <source>
        <dbReference type="SAM" id="SignalP"/>
    </source>
</evidence>
<evidence type="ECO:0000256" key="4">
    <source>
        <dbReference type="ARBA" id="ARBA00023237"/>
    </source>
</evidence>
<feature type="domain" description="Outer membrane protein beta-barrel" evidence="7">
    <location>
        <begin position="11"/>
        <end position="208"/>
    </location>
</feature>
<dbReference type="PANTHER" id="PTHR34001">
    <property type="entry name" value="BLL7405 PROTEIN"/>
    <property type="match status" value="1"/>
</dbReference>
<evidence type="ECO:0000256" key="5">
    <source>
        <dbReference type="ARBA" id="ARBA00038306"/>
    </source>
</evidence>
<sequence>MKIKHLLFAGATSLLASNAHAADLEVEPVAIQTYDWQGVYGGGQFGFGWFEGRDNLGSPPENLASPVGGVHVGYNHMLGQFVLGIEGEANLANFSDTTSANLDVDINWMIAARLRAGYAFDRFLAFATTGVSFSEVTFEIPGTGISDSNTHTGFLFGGGVEGYVTEHISVRAEYQHHWFGNESYNVGAGAFDIEGDLDLLRAGVSYHF</sequence>
<comment type="subcellular location">
    <subcellularLocation>
        <location evidence="1">Cell outer membrane</location>
    </subcellularLocation>
</comment>
<keyword evidence="4" id="KW-0998">Cell outer membrane</keyword>
<evidence type="ECO:0000313" key="8">
    <source>
        <dbReference type="EMBL" id="EAV40705.1"/>
    </source>
</evidence>
<protein>
    <submittedName>
        <fullName evidence="8">Outer membrane protein, putative</fullName>
    </submittedName>
</protein>
<dbReference type="Pfam" id="PF13505">
    <property type="entry name" value="OMP_b-brl"/>
    <property type="match status" value="1"/>
</dbReference>
<dbReference type="GO" id="GO:0009279">
    <property type="term" value="C:cell outer membrane"/>
    <property type="evidence" value="ECO:0007669"/>
    <property type="project" value="UniProtKB-SubCell"/>
</dbReference>
<dbReference type="InterPro" id="IPR051692">
    <property type="entry name" value="OMP-like"/>
</dbReference>
<dbReference type="InterPro" id="IPR027385">
    <property type="entry name" value="Beta-barrel_OMP"/>
</dbReference>
<dbReference type="RefSeq" id="WP_006939702.1">
    <property type="nucleotide sequence ID" value="NZ_AAUW01000027.1"/>
</dbReference>
<gene>
    <name evidence="8" type="ORF">SIAM614_00647</name>
</gene>
<evidence type="ECO:0000256" key="2">
    <source>
        <dbReference type="ARBA" id="ARBA00022729"/>
    </source>
</evidence>
<dbReference type="GeneID" id="68849671"/>
<evidence type="ECO:0000313" key="9">
    <source>
        <dbReference type="Proteomes" id="UP000004848"/>
    </source>
</evidence>
<dbReference type="AlphaFoldDB" id="A0P2Q2"/>
<name>A0P2Q2_ROSAI</name>
<comment type="caution">
    <text evidence="8">The sequence shown here is derived from an EMBL/GenBank/DDBJ whole genome shotgun (WGS) entry which is preliminary data.</text>
</comment>
<reference evidence="8 9" key="1">
    <citation type="submission" date="2006-05" db="EMBL/GenBank/DDBJ databases">
        <authorList>
            <person name="King G."/>
            <person name="Ferriera S."/>
            <person name="Johnson J."/>
            <person name="Kravitz S."/>
            <person name="Beeson K."/>
            <person name="Sutton G."/>
            <person name="Rogers Y.-H."/>
            <person name="Friedman R."/>
            <person name="Frazier M."/>
            <person name="Venter J.C."/>
        </authorList>
    </citation>
    <scope>NUCLEOTIDE SEQUENCE [LARGE SCALE GENOMIC DNA]</scope>
    <source>
        <strain evidence="9">ATCC 25650 / DSM 13394 / JCM 20685 / NBRC 16684 / NCIMB 2208 / IAM 12614 / B1</strain>
    </source>
</reference>
<evidence type="ECO:0000256" key="1">
    <source>
        <dbReference type="ARBA" id="ARBA00004442"/>
    </source>
</evidence>
<keyword evidence="2 6" id="KW-0732">Signal</keyword>
<dbReference type="Gene3D" id="2.40.160.20">
    <property type="match status" value="1"/>
</dbReference>
<feature type="signal peptide" evidence="6">
    <location>
        <begin position="1"/>
        <end position="21"/>
    </location>
</feature>
<dbReference type="Proteomes" id="UP000004848">
    <property type="component" value="Unassembled WGS sequence"/>
</dbReference>
<evidence type="ECO:0000256" key="3">
    <source>
        <dbReference type="ARBA" id="ARBA00023136"/>
    </source>
</evidence>
<evidence type="ECO:0000259" key="7">
    <source>
        <dbReference type="Pfam" id="PF13505"/>
    </source>
</evidence>
<dbReference type="EMBL" id="AAUW01000027">
    <property type="protein sequence ID" value="EAV40705.1"/>
    <property type="molecule type" value="Genomic_DNA"/>
</dbReference>
<dbReference type="InterPro" id="IPR011250">
    <property type="entry name" value="OMP/PagP_B-barrel"/>
</dbReference>
<accession>A0P2Q2</accession>
<feature type="chain" id="PRO_5002628401" evidence="6">
    <location>
        <begin position="22"/>
        <end position="208"/>
    </location>
</feature>
<proteinExistence type="inferred from homology"/>
<organism evidence="8 9">
    <name type="scientific">Roseibium aggregatum (strain ATCC 25650 / DSM 13394 / JCM 20685 / NBRC 16684 / NCIMB 2208 / IAM 12614 / B1)</name>
    <name type="common">Stappia aggregata</name>
    <dbReference type="NCBI Taxonomy" id="384765"/>
    <lineage>
        <taxon>Bacteria</taxon>
        <taxon>Pseudomonadati</taxon>
        <taxon>Pseudomonadota</taxon>
        <taxon>Alphaproteobacteria</taxon>
        <taxon>Hyphomicrobiales</taxon>
        <taxon>Stappiaceae</taxon>
        <taxon>Roseibium</taxon>
    </lineage>
</organism>
<comment type="similarity">
    <text evidence="5">Belongs to the Omp25/RopB family.</text>
</comment>